<dbReference type="Pfam" id="PF00005">
    <property type="entry name" value="ABC_tran"/>
    <property type="match status" value="1"/>
</dbReference>
<evidence type="ECO:0000256" key="1">
    <source>
        <dbReference type="ARBA" id="ARBA00004651"/>
    </source>
</evidence>
<dbReference type="GO" id="GO:0015421">
    <property type="term" value="F:ABC-type oligopeptide transporter activity"/>
    <property type="evidence" value="ECO:0007669"/>
    <property type="project" value="TreeGrafter"/>
</dbReference>
<dbReference type="SUPFAM" id="SSF90123">
    <property type="entry name" value="ABC transporter transmembrane region"/>
    <property type="match status" value="1"/>
</dbReference>
<evidence type="ECO:0000256" key="4">
    <source>
        <dbReference type="ARBA" id="ARBA00022741"/>
    </source>
</evidence>
<dbReference type="CDD" id="cd03254">
    <property type="entry name" value="ABCC_Glucan_exporter_like"/>
    <property type="match status" value="1"/>
</dbReference>
<dbReference type="PANTHER" id="PTHR43394:SF1">
    <property type="entry name" value="ATP-BINDING CASSETTE SUB-FAMILY B MEMBER 10, MITOCHONDRIAL"/>
    <property type="match status" value="1"/>
</dbReference>
<feature type="transmembrane region" description="Helical" evidence="8">
    <location>
        <begin position="256"/>
        <end position="283"/>
    </location>
</feature>
<organism evidence="11">
    <name type="scientific">Thomasclavelia ramosa</name>
    <dbReference type="NCBI Taxonomy" id="1547"/>
    <lineage>
        <taxon>Bacteria</taxon>
        <taxon>Bacillati</taxon>
        <taxon>Bacillota</taxon>
        <taxon>Erysipelotrichia</taxon>
        <taxon>Erysipelotrichales</taxon>
        <taxon>Coprobacillaceae</taxon>
        <taxon>Thomasclavelia</taxon>
    </lineage>
</organism>
<dbReference type="PROSITE" id="PS00211">
    <property type="entry name" value="ABC_TRANSPORTER_1"/>
    <property type="match status" value="1"/>
</dbReference>
<dbReference type="InterPro" id="IPR036640">
    <property type="entry name" value="ABC1_TM_sf"/>
</dbReference>
<dbReference type="Gene3D" id="3.40.50.300">
    <property type="entry name" value="P-loop containing nucleotide triphosphate hydrolases"/>
    <property type="match status" value="1"/>
</dbReference>
<dbReference type="GO" id="GO:0005886">
    <property type="term" value="C:plasma membrane"/>
    <property type="evidence" value="ECO:0007669"/>
    <property type="project" value="UniProtKB-SubCell"/>
</dbReference>
<feature type="transmembrane region" description="Helical" evidence="8">
    <location>
        <begin position="160"/>
        <end position="181"/>
    </location>
</feature>
<keyword evidence="7 8" id="KW-0472">Membrane</keyword>
<dbReference type="SMART" id="SM00382">
    <property type="entry name" value="AAA"/>
    <property type="match status" value="1"/>
</dbReference>
<dbReference type="Gene3D" id="1.20.1560.10">
    <property type="entry name" value="ABC transporter type 1, transmembrane domain"/>
    <property type="match status" value="1"/>
</dbReference>
<evidence type="ECO:0000259" key="9">
    <source>
        <dbReference type="PROSITE" id="PS50893"/>
    </source>
</evidence>
<evidence type="ECO:0000256" key="2">
    <source>
        <dbReference type="ARBA" id="ARBA00022448"/>
    </source>
</evidence>
<protein>
    <submittedName>
        <fullName evidence="11">Putative ABC transporter ATP-binding protein</fullName>
    </submittedName>
</protein>
<accession>A0A6N2Y142</accession>
<dbReference type="FunFam" id="3.40.50.300:FF:000287">
    <property type="entry name" value="Multidrug ABC transporter ATP-binding protein"/>
    <property type="match status" value="1"/>
</dbReference>
<dbReference type="InterPro" id="IPR003439">
    <property type="entry name" value="ABC_transporter-like_ATP-bd"/>
</dbReference>
<dbReference type="PROSITE" id="PS50929">
    <property type="entry name" value="ABC_TM1F"/>
    <property type="match status" value="1"/>
</dbReference>
<reference evidence="11" key="1">
    <citation type="submission" date="2019-11" db="EMBL/GenBank/DDBJ databases">
        <authorList>
            <person name="Feng L."/>
        </authorList>
    </citation>
    <scope>NUCLEOTIDE SEQUENCE</scope>
    <source>
        <strain evidence="11">CramosumLFYP8</strain>
    </source>
</reference>
<dbReference type="PROSITE" id="PS50893">
    <property type="entry name" value="ABC_TRANSPORTER_2"/>
    <property type="match status" value="1"/>
</dbReference>
<comment type="subcellular location">
    <subcellularLocation>
        <location evidence="1">Cell membrane</location>
        <topology evidence="1">Multi-pass membrane protein</topology>
    </subcellularLocation>
</comment>
<dbReference type="RefSeq" id="WP_156635162.1">
    <property type="nucleotide sequence ID" value="NZ_CACRTL010000012.1"/>
</dbReference>
<feature type="domain" description="ABC transmembrane type-1" evidence="10">
    <location>
        <begin position="22"/>
        <end position="305"/>
    </location>
</feature>
<dbReference type="Pfam" id="PF00664">
    <property type="entry name" value="ABC_membrane"/>
    <property type="match status" value="1"/>
</dbReference>
<keyword evidence="4" id="KW-0547">Nucleotide-binding</keyword>
<keyword evidence="6 8" id="KW-1133">Transmembrane helix</keyword>
<dbReference type="AlphaFoldDB" id="A0A6N2Y142"/>
<dbReference type="EMBL" id="CACRTL010000012">
    <property type="protein sequence ID" value="VYT60444.1"/>
    <property type="molecule type" value="Genomic_DNA"/>
</dbReference>
<dbReference type="InterPro" id="IPR011527">
    <property type="entry name" value="ABC1_TM_dom"/>
</dbReference>
<evidence type="ECO:0000256" key="7">
    <source>
        <dbReference type="ARBA" id="ARBA00023136"/>
    </source>
</evidence>
<dbReference type="InterPro" id="IPR027417">
    <property type="entry name" value="P-loop_NTPase"/>
</dbReference>
<keyword evidence="2" id="KW-0813">Transport</keyword>
<feature type="transmembrane region" description="Helical" evidence="8">
    <location>
        <begin position="20"/>
        <end position="40"/>
    </location>
</feature>
<dbReference type="InterPro" id="IPR017871">
    <property type="entry name" value="ABC_transporter-like_CS"/>
</dbReference>
<evidence type="ECO:0000259" key="10">
    <source>
        <dbReference type="PROSITE" id="PS50929"/>
    </source>
</evidence>
<feature type="transmembrane region" description="Helical" evidence="8">
    <location>
        <begin position="129"/>
        <end position="154"/>
    </location>
</feature>
<evidence type="ECO:0000313" key="11">
    <source>
        <dbReference type="EMBL" id="VYT60444.1"/>
    </source>
</evidence>
<evidence type="ECO:0000256" key="5">
    <source>
        <dbReference type="ARBA" id="ARBA00022840"/>
    </source>
</evidence>
<dbReference type="InterPro" id="IPR003593">
    <property type="entry name" value="AAA+_ATPase"/>
</dbReference>
<dbReference type="InterPro" id="IPR039421">
    <property type="entry name" value="Type_1_exporter"/>
</dbReference>
<evidence type="ECO:0000256" key="6">
    <source>
        <dbReference type="ARBA" id="ARBA00022989"/>
    </source>
</evidence>
<dbReference type="GO" id="GO:0005524">
    <property type="term" value="F:ATP binding"/>
    <property type="evidence" value="ECO:0007669"/>
    <property type="project" value="UniProtKB-KW"/>
</dbReference>
<dbReference type="CDD" id="cd18547">
    <property type="entry name" value="ABC_6TM_Tm288_like"/>
    <property type="match status" value="1"/>
</dbReference>
<dbReference type="PANTHER" id="PTHR43394">
    <property type="entry name" value="ATP-DEPENDENT PERMEASE MDL1, MITOCHONDRIAL"/>
    <property type="match status" value="1"/>
</dbReference>
<name>A0A6N2Y142_9FIRM</name>
<evidence type="ECO:0000256" key="3">
    <source>
        <dbReference type="ARBA" id="ARBA00022692"/>
    </source>
</evidence>
<feature type="transmembrane region" description="Helical" evidence="8">
    <location>
        <begin position="60"/>
        <end position="80"/>
    </location>
</feature>
<dbReference type="SUPFAM" id="SSF52540">
    <property type="entry name" value="P-loop containing nucleoside triphosphate hydrolases"/>
    <property type="match status" value="1"/>
</dbReference>
<dbReference type="GO" id="GO:0016887">
    <property type="term" value="F:ATP hydrolysis activity"/>
    <property type="evidence" value="ECO:0007669"/>
    <property type="project" value="InterPro"/>
</dbReference>
<keyword evidence="3 8" id="KW-0812">Transmembrane</keyword>
<keyword evidence="5 11" id="KW-0067">ATP-binding</keyword>
<gene>
    <name evidence="11" type="ORF">CRLFYP8_00007</name>
</gene>
<evidence type="ECO:0000256" key="8">
    <source>
        <dbReference type="SAM" id="Phobius"/>
    </source>
</evidence>
<sequence length="578" mass="64862">MNSKTIKRLLTYCRPYRVILGLIFILSFISVCLTLITPILFGQAIDLLIGIGLVDFSRLFWQLLVIVGVVLAGALVQWILGQLTNKITYNITNDLRDRVFEKIHLLPLKYIDSTPHGDIIGRVINDIDLIAAGLLQSFTSLFTGVATIVGTIIIMCLINLSIAIVVIVLTPLSLLVASLIVKRTHIYFKEQLELRGEMNGYIEEMIGNQRIIKAFNYEQMNEERFKEVNQRMHASGVKSQFYGALINPTTRIVNSLVYGAVGVFGAISVLNGSFTVGLLSSFLTYANQYTKPFNEISSVMTEMQTALAASQRVFNLLDEPVEKPVSNPQNVEIMEGNVSLKNVYFSYDPKVSLIENLSLEALPGQTIAIVGKTGCGKTTLINLLMRFYDQNSGSIMVDNVNTLDMERDYLRRMYGMVLQESWIFKGTIKENIAYGKSDATDEQIIAAAKKARVHKFIMKQPEGYDTMIDEDGGNISQGQKQLICIARIMLTKPPMLILDEATSSIDTRTELQIQEAFETMMKGRTTFIVAHRLSTIKNADMILVMDKGHILEQGTHQELLEKQGYYYNLHNSQFNLAK</sequence>
<feature type="domain" description="ABC transporter" evidence="9">
    <location>
        <begin position="338"/>
        <end position="572"/>
    </location>
</feature>
<proteinExistence type="predicted"/>